<dbReference type="Pfam" id="PF00563">
    <property type="entry name" value="EAL"/>
    <property type="match status" value="1"/>
</dbReference>
<dbReference type="PANTHER" id="PTHR44757">
    <property type="entry name" value="DIGUANYLATE CYCLASE DGCP"/>
    <property type="match status" value="1"/>
</dbReference>
<dbReference type="InterPro" id="IPR001633">
    <property type="entry name" value="EAL_dom"/>
</dbReference>
<dbReference type="NCBIfam" id="TIGR00254">
    <property type="entry name" value="GGDEF"/>
    <property type="match status" value="1"/>
</dbReference>
<feature type="domain" description="EAL" evidence="1">
    <location>
        <begin position="371"/>
        <end position="627"/>
    </location>
</feature>
<dbReference type="PROSITE" id="PS50887">
    <property type="entry name" value="GGDEF"/>
    <property type="match status" value="1"/>
</dbReference>
<dbReference type="PANTHER" id="PTHR44757:SF2">
    <property type="entry name" value="BIOFILM ARCHITECTURE MAINTENANCE PROTEIN MBAA"/>
    <property type="match status" value="1"/>
</dbReference>
<dbReference type="RefSeq" id="WP_200347378.1">
    <property type="nucleotide sequence ID" value="NZ_NRSJ01000032.1"/>
</dbReference>
<dbReference type="SUPFAM" id="SSF55073">
    <property type="entry name" value="Nucleotide cyclase"/>
    <property type="match status" value="1"/>
</dbReference>
<dbReference type="InterPro" id="IPR035919">
    <property type="entry name" value="EAL_sf"/>
</dbReference>
<evidence type="ECO:0008006" key="5">
    <source>
        <dbReference type="Google" id="ProtNLM"/>
    </source>
</evidence>
<evidence type="ECO:0000313" key="3">
    <source>
        <dbReference type="EMBL" id="MBK1706019.1"/>
    </source>
</evidence>
<evidence type="ECO:0000259" key="1">
    <source>
        <dbReference type="PROSITE" id="PS50883"/>
    </source>
</evidence>
<dbReference type="InterPro" id="IPR003018">
    <property type="entry name" value="GAF"/>
</dbReference>
<dbReference type="InterPro" id="IPR000160">
    <property type="entry name" value="GGDEF_dom"/>
</dbReference>
<comment type="caution">
    <text evidence="3">The sequence shown here is derived from an EMBL/GenBank/DDBJ whole genome shotgun (WGS) entry which is preliminary data.</text>
</comment>
<evidence type="ECO:0000259" key="2">
    <source>
        <dbReference type="PROSITE" id="PS50887"/>
    </source>
</evidence>
<dbReference type="SUPFAM" id="SSF141868">
    <property type="entry name" value="EAL domain-like"/>
    <property type="match status" value="1"/>
</dbReference>
<sequence>MTPQFEPEMLDERAELNELLELMSTILRRFSGLADEDIDTGIQEALASIGRYAHVDRSYVFIIDPPFFDNTHEWCAPGITPEIDNLQRVPIDRIHWWMPHLDAGEFVYIPEVGALPDERALEREELGKQGIQSLIVVPLLGPQRLHGFLGFDSVRRTRVWNRPARFLLRSVADAMLGALLRREAWEALCKSQEALRLRALHDPLTGLPNRSLLLERLEQCRLRARKRGELLALCFMDLDNFKLVNDAVGHHIGDQLLRDVARRLDTSVAHGDLLARFGGDEFVVVFDGQGRTAEKIDTEAKRLLRQFEQPFQLSGRAYRISASAGLVIQDGAVDCQELVRDADAAMYQAKALGGACLQHFDAPLRARLIERIELAHDLPGSERRAEQQLHFQPFFDAHQHRPVGVEALLRWQHPTRGLVSPETYIPIAEETGHIIELGAWVLDTALVHLRKWQSISAETRDFSVAVNVSAHQLASSGLVMRIEEALERHQVPPSSLWLELTESSVMNELESARKTLQRLRALGVSLAIDDFGTGYSSLAYLRDLPVNLLKLDRAFIAAMHRSERDQRIVAVVTSLARELDLKTIAEGVETSYQLRHLAELDCDLVQGFYLMRPAPAEAIDGLLEPVVG</sequence>
<reference evidence="3" key="1">
    <citation type="submission" date="2017-08" db="EMBL/GenBank/DDBJ databases">
        <authorList>
            <person name="Imhoff J.F."/>
            <person name="Rahn T."/>
            <person name="Kuenzel S."/>
            <person name="Neulinger S.C."/>
        </authorList>
    </citation>
    <scope>NUCLEOTIDE SEQUENCE</scope>
    <source>
        <strain evidence="3">DSM 11080</strain>
    </source>
</reference>
<dbReference type="EMBL" id="NRSJ01000032">
    <property type="protein sequence ID" value="MBK1706019.1"/>
    <property type="molecule type" value="Genomic_DNA"/>
</dbReference>
<dbReference type="InterPro" id="IPR029787">
    <property type="entry name" value="Nucleotide_cyclase"/>
</dbReference>
<proteinExistence type="predicted"/>
<feature type="domain" description="GGDEF" evidence="2">
    <location>
        <begin position="229"/>
        <end position="362"/>
    </location>
</feature>
<keyword evidence="4" id="KW-1185">Reference proteome</keyword>
<dbReference type="Pfam" id="PF01590">
    <property type="entry name" value="GAF"/>
    <property type="match status" value="1"/>
</dbReference>
<dbReference type="InterPro" id="IPR043128">
    <property type="entry name" value="Rev_trsase/Diguanyl_cyclase"/>
</dbReference>
<dbReference type="SMART" id="SM00267">
    <property type="entry name" value="GGDEF"/>
    <property type="match status" value="1"/>
</dbReference>
<dbReference type="CDD" id="cd01949">
    <property type="entry name" value="GGDEF"/>
    <property type="match status" value="1"/>
</dbReference>
<dbReference type="PROSITE" id="PS50883">
    <property type="entry name" value="EAL"/>
    <property type="match status" value="1"/>
</dbReference>
<protein>
    <recommendedName>
        <fullName evidence="5">Diguanylate cyclase (GGDEF) domain-containing protein</fullName>
    </recommendedName>
</protein>
<dbReference type="SMART" id="SM00065">
    <property type="entry name" value="GAF"/>
    <property type="match status" value="1"/>
</dbReference>
<dbReference type="Proteomes" id="UP001296776">
    <property type="component" value="Unassembled WGS sequence"/>
</dbReference>
<evidence type="ECO:0000313" key="4">
    <source>
        <dbReference type="Proteomes" id="UP001296776"/>
    </source>
</evidence>
<dbReference type="Gene3D" id="3.20.20.450">
    <property type="entry name" value="EAL domain"/>
    <property type="match status" value="1"/>
</dbReference>
<dbReference type="InterPro" id="IPR052155">
    <property type="entry name" value="Biofilm_reg_signaling"/>
</dbReference>
<dbReference type="SMART" id="SM00052">
    <property type="entry name" value="EAL"/>
    <property type="match status" value="1"/>
</dbReference>
<dbReference type="CDD" id="cd01948">
    <property type="entry name" value="EAL"/>
    <property type="match status" value="1"/>
</dbReference>
<dbReference type="InterPro" id="IPR029016">
    <property type="entry name" value="GAF-like_dom_sf"/>
</dbReference>
<organism evidence="3 4">
    <name type="scientific">Halochromatium glycolicum</name>
    <dbReference type="NCBI Taxonomy" id="85075"/>
    <lineage>
        <taxon>Bacteria</taxon>
        <taxon>Pseudomonadati</taxon>
        <taxon>Pseudomonadota</taxon>
        <taxon>Gammaproteobacteria</taxon>
        <taxon>Chromatiales</taxon>
        <taxon>Chromatiaceae</taxon>
        <taxon>Halochromatium</taxon>
    </lineage>
</organism>
<dbReference type="SUPFAM" id="SSF55781">
    <property type="entry name" value="GAF domain-like"/>
    <property type="match status" value="1"/>
</dbReference>
<dbReference type="Gene3D" id="3.30.70.270">
    <property type="match status" value="1"/>
</dbReference>
<name>A0AAJ0U664_9GAMM</name>
<dbReference type="AlphaFoldDB" id="A0AAJ0U664"/>
<gene>
    <name evidence="3" type="ORF">CKO40_16005</name>
</gene>
<dbReference type="Gene3D" id="3.30.450.40">
    <property type="match status" value="1"/>
</dbReference>
<dbReference type="Pfam" id="PF00990">
    <property type="entry name" value="GGDEF"/>
    <property type="match status" value="1"/>
</dbReference>
<reference evidence="3" key="2">
    <citation type="journal article" date="2020" name="Microorganisms">
        <title>Osmotic Adaptation and Compatible Solute Biosynthesis of Phototrophic Bacteria as Revealed from Genome Analyses.</title>
        <authorList>
            <person name="Imhoff J.F."/>
            <person name="Rahn T."/>
            <person name="Kunzel S."/>
            <person name="Keller A."/>
            <person name="Neulinger S.C."/>
        </authorList>
    </citation>
    <scope>NUCLEOTIDE SEQUENCE</scope>
    <source>
        <strain evidence="3">DSM 11080</strain>
    </source>
</reference>
<accession>A0AAJ0U664</accession>